<protein>
    <recommendedName>
        <fullName evidence="3">Pre-mRNA-splicing factor BRR1</fullName>
    </recommendedName>
</protein>
<dbReference type="Gene3D" id="1.20.58.1070">
    <property type="match status" value="1"/>
</dbReference>
<dbReference type="HOGENOM" id="CLU_748374_0_0_1"/>
<dbReference type="InterPro" id="IPR023251">
    <property type="entry name" value="Brr1"/>
</dbReference>
<dbReference type="RefSeq" id="XP_003645778.1">
    <property type="nucleotide sequence ID" value="XM_003645730.1"/>
</dbReference>
<keyword evidence="2" id="KW-1185">Reference proteome</keyword>
<sequence>MSHTSGPLDPIFGQSRSFDCSGEEVNPDVVKYLEFVRNEALRTNATNSRQVAAGRKRVEISYEDDVPNLIDSELSDRAIELPFDVDEAIEWFKSLRHYAQSSSEPSQGYNKETLEFLLFSLKQYIDSKNDSGDEMKNLAELLKDVKPVKEIDSLELDEKWAQKLILRLTRRNFASLENLKLKINSVIPIPTRDKAWRVHIPLNEPTHEFFHRMSSQQLFELVRYMDENLTVELQSSNAVDYSQWLFYLLLHLPDHLTASGVSKVRSLAKKAREFVVNKNSNAPLLEFPSEMLHEELPTAQMTSVHLVLVVVSVIYGQRDLLRY</sequence>
<dbReference type="eggNOG" id="ENOG502S02X">
    <property type="taxonomic scope" value="Eukaryota"/>
</dbReference>
<dbReference type="GO" id="GO:0017069">
    <property type="term" value="F:snRNA binding"/>
    <property type="evidence" value="ECO:0007669"/>
    <property type="project" value="EnsemblFungi"/>
</dbReference>
<dbReference type="KEGG" id="erc:Ecym_3478"/>
<dbReference type="OMA" id="NEPSHSI"/>
<dbReference type="InterPro" id="IPR035426">
    <property type="entry name" value="Gemin2/Brr1"/>
</dbReference>
<evidence type="ECO:0000313" key="1">
    <source>
        <dbReference type="EMBL" id="AET38961.1"/>
    </source>
</evidence>
<evidence type="ECO:0008006" key="3">
    <source>
        <dbReference type="Google" id="ProtNLM"/>
    </source>
</evidence>
<dbReference type="InParanoid" id="G8JS42"/>
<reference evidence="2" key="1">
    <citation type="journal article" date="2012" name="G3 (Bethesda)">
        <title>Pichia sorbitophila, an interspecies yeast hybrid reveals early steps of genome resolution following polyploidization.</title>
        <authorList>
            <person name="Leh Louis V."/>
            <person name="Despons L."/>
            <person name="Friedrich A."/>
            <person name="Martin T."/>
            <person name="Durrens P."/>
            <person name="Casaregola S."/>
            <person name="Neuveglise C."/>
            <person name="Fairhead C."/>
            <person name="Marck C."/>
            <person name="Cruz J.A."/>
            <person name="Straub M.L."/>
            <person name="Kugler V."/>
            <person name="Sacerdot C."/>
            <person name="Uzunov Z."/>
            <person name="Thierry A."/>
            <person name="Weiss S."/>
            <person name="Bleykasten C."/>
            <person name="De Montigny J."/>
            <person name="Jacques N."/>
            <person name="Jung P."/>
            <person name="Lemaire M."/>
            <person name="Mallet S."/>
            <person name="Morel G."/>
            <person name="Richard G.F."/>
            <person name="Sarkar A."/>
            <person name="Savel G."/>
            <person name="Schacherer J."/>
            <person name="Seret M.L."/>
            <person name="Talla E."/>
            <person name="Samson G."/>
            <person name="Jubin C."/>
            <person name="Poulain J."/>
            <person name="Vacherie B."/>
            <person name="Barbe V."/>
            <person name="Pelletier E."/>
            <person name="Sherman D.J."/>
            <person name="Westhof E."/>
            <person name="Weissenbach J."/>
            <person name="Baret P.V."/>
            <person name="Wincker P."/>
            <person name="Gaillardin C."/>
            <person name="Dujon B."/>
            <person name="Souciet J.L."/>
        </authorList>
    </citation>
    <scope>NUCLEOTIDE SEQUENCE [LARGE SCALE GENOMIC DNA]</scope>
    <source>
        <strain evidence="2">CBS 270.75 / DBVPG 7215 / KCTC 17166 / NRRL Y-17582</strain>
    </source>
</reference>
<proteinExistence type="predicted"/>
<dbReference type="Pfam" id="PF04938">
    <property type="entry name" value="SIP1"/>
    <property type="match status" value="1"/>
</dbReference>
<accession>G8JS42</accession>
<dbReference type="OrthoDB" id="428895at2759"/>
<name>G8JS42_ERECY</name>
<organism evidence="1 2">
    <name type="scientific">Eremothecium cymbalariae (strain CBS 270.75 / DBVPG 7215 / KCTC 17166 / NRRL Y-17582)</name>
    <name type="common">Yeast</name>
    <dbReference type="NCBI Taxonomy" id="931890"/>
    <lineage>
        <taxon>Eukaryota</taxon>
        <taxon>Fungi</taxon>
        <taxon>Dikarya</taxon>
        <taxon>Ascomycota</taxon>
        <taxon>Saccharomycotina</taxon>
        <taxon>Saccharomycetes</taxon>
        <taxon>Saccharomycetales</taxon>
        <taxon>Saccharomycetaceae</taxon>
        <taxon>Eremothecium</taxon>
    </lineage>
</organism>
<evidence type="ECO:0000313" key="2">
    <source>
        <dbReference type="Proteomes" id="UP000006790"/>
    </source>
</evidence>
<dbReference type="GO" id="GO:0030532">
    <property type="term" value="C:small nuclear ribonucleoprotein complex"/>
    <property type="evidence" value="ECO:0007669"/>
    <property type="project" value="EnsemblFungi"/>
</dbReference>
<dbReference type="GO" id="GO:0000245">
    <property type="term" value="P:spliceosomal complex assembly"/>
    <property type="evidence" value="ECO:0007669"/>
    <property type="project" value="EnsemblFungi"/>
</dbReference>
<dbReference type="GO" id="GO:0000387">
    <property type="term" value="P:spliceosomal snRNP assembly"/>
    <property type="evidence" value="ECO:0007669"/>
    <property type="project" value="InterPro"/>
</dbReference>
<dbReference type="FunCoup" id="G8JS42">
    <property type="interactions" value="125"/>
</dbReference>
<dbReference type="PRINTS" id="PR02039">
    <property type="entry name" value="SPLICEFRBRR1"/>
</dbReference>
<dbReference type="GeneID" id="11469076"/>
<dbReference type="STRING" id="931890.G8JS42"/>
<dbReference type="Proteomes" id="UP000006790">
    <property type="component" value="Chromosome 3"/>
</dbReference>
<dbReference type="AlphaFoldDB" id="G8JS42"/>
<dbReference type="EMBL" id="CP002499">
    <property type="protein sequence ID" value="AET38961.1"/>
    <property type="molecule type" value="Genomic_DNA"/>
</dbReference>
<gene>
    <name evidence="1" type="ordered locus">Ecym_3478</name>
</gene>